<dbReference type="PANTHER" id="PTHR11937">
    <property type="entry name" value="ACTIN"/>
    <property type="match status" value="1"/>
</dbReference>
<dbReference type="Proteomes" id="UP000001593">
    <property type="component" value="Unassembled WGS sequence"/>
</dbReference>
<feature type="non-terminal residue" evidence="2">
    <location>
        <position position="1"/>
    </location>
</feature>
<dbReference type="STRING" id="45351.A7RTR2"/>
<dbReference type="AlphaFoldDB" id="A7RTR2"/>
<dbReference type="SUPFAM" id="SSF53067">
    <property type="entry name" value="Actin-like ATPase domain"/>
    <property type="match status" value="1"/>
</dbReference>
<evidence type="ECO:0000256" key="1">
    <source>
        <dbReference type="RuleBase" id="RU000487"/>
    </source>
</evidence>
<dbReference type="KEGG" id="nve:5517166"/>
<gene>
    <name evidence="2" type="ORF">NEMVEDRAFT_v1g93180</name>
</gene>
<dbReference type="InParanoid" id="A7RTR2"/>
<evidence type="ECO:0000313" key="2">
    <source>
        <dbReference type="EMBL" id="EDO45073.1"/>
    </source>
</evidence>
<reference evidence="2 3" key="1">
    <citation type="journal article" date="2007" name="Science">
        <title>Sea anemone genome reveals ancestral eumetazoan gene repertoire and genomic organization.</title>
        <authorList>
            <person name="Putnam N.H."/>
            <person name="Srivastava M."/>
            <person name="Hellsten U."/>
            <person name="Dirks B."/>
            <person name="Chapman J."/>
            <person name="Salamov A."/>
            <person name="Terry A."/>
            <person name="Shapiro H."/>
            <person name="Lindquist E."/>
            <person name="Kapitonov V.V."/>
            <person name="Jurka J."/>
            <person name="Genikhovich G."/>
            <person name="Grigoriev I.V."/>
            <person name="Lucas S.M."/>
            <person name="Steele R.E."/>
            <person name="Finnerty J.R."/>
            <person name="Technau U."/>
            <person name="Martindale M.Q."/>
            <person name="Rokhsar D.S."/>
        </authorList>
    </citation>
    <scope>NUCLEOTIDE SEQUENCE [LARGE SCALE GENOMIC DNA]</scope>
    <source>
        <strain evidence="3">CH2 X CH6</strain>
    </source>
</reference>
<proteinExistence type="inferred from homology"/>
<protein>
    <submittedName>
        <fullName evidence="2">Uncharacterized protein</fullName>
    </submittedName>
</protein>
<dbReference type="Pfam" id="PF00022">
    <property type="entry name" value="Actin"/>
    <property type="match status" value="1"/>
</dbReference>
<dbReference type="Gene3D" id="3.30.420.40">
    <property type="match status" value="2"/>
</dbReference>
<accession>A7RTR2</accession>
<dbReference type="EMBL" id="DS469538">
    <property type="protein sequence ID" value="EDO45073.1"/>
    <property type="molecule type" value="Genomic_DNA"/>
</dbReference>
<dbReference type="OMA" id="CANNICD"/>
<dbReference type="HOGENOM" id="CLU_027965_5_0_1"/>
<dbReference type="PhylomeDB" id="A7RTR2"/>
<comment type="similarity">
    <text evidence="1">Belongs to the actin family.</text>
</comment>
<dbReference type="InterPro" id="IPR004000">
    <property type="entry name" value="Actin"/>
</dbReference>
<keyword evidence="3" id="KW-1185">Reference proteome</keyword>
<dbReference type="SMART" id="SM00268">
    <property type="entry name" value="ACTIN"/>
    <property type="match status" value="1"/>
</dbReference>
<evidence type="ECO:0000313" key="3">
    <source>
        <dbReference type="Proteomes" id="UP000001593"/>
    </source>
</evidence>
<dbReference type="eggNOG" id="KOG0676">
    <property type="taxonomic scope" value="Eukaryota"/>
</dbReference>
<dbReference type="InterPro" id="IPR043129">
    <property type="entry name" value="ATPase_NBD"/>
</dbReference>
<sequence>RLPYGGRQVTDTLARHLTEKGHRFFSEVETYVARLIKEQACYVSEQRVTDGTDEIHSTDVNLAKYNLPDGTIKVSLDTARYRCTEGLFEPRHWGKDHLGIHELVYKAIQACAMDIRKQMGRSIYLSGGGSMIPGFAERLQFEVSSMLPQSSHAQVHAGTDRHHAAFIGASVVARLPIFDQLCVSQEEWEQVGPDALEKWQNL</sequence>
<name>A7RTR2_NEMVE</name>
<dbReference type="GO" id="GO:0005869">
    <property type="term" value="C:dynactin complex"/>
    <property type="evidence" value="ECO:0000318"/>
    <property type="project" value="GO_Central"/>
</dbReference>
<organism evidence="2 3">
    <name type="scientific">Nematostella vectensis</name>
    <name type="common">Starlet sea anemone</name>
    <dbReference type="NCBI Taxonomy" id="45351"/>
    <lineage>
        <taxon>Eukaryota</taxon>
        <taxon>Metazoa</taxon>
        <taxon>Cnidaria</taxon>
        <taxon>Anthozoa</taxon>
        <taxon>Hexacorallia</taxon>
        <taxon>Actiniaria</taxon>
        <taxon>Edwardsiidae</taxon>
        <taxon>Nematostella</taxon>
    </lineage>
</organism>
<dbReference type="Gene3D" id="3.90.640.10">
    <property type="entry name" value="Actin, Chain A, domain 4"/>
    <property type="match status" value="1"/>
</dbReference>